<dbReference type="CDD" id="cd07571">
    <property type="entry name" value="ALP_N-acyl_transferase"/>
    <property type="match status" value="1"/>
</dbReference>
<dbReference type="InterPro" id="IPR036526">
    <property type="entry name" value="C-N_Hydrolase_sf"/>
</dbReference>
<keyword evidence="4 9" id="KW-0808">Transferase</keyword>
<evidence type="ECO:0000313" key="11">
    <source>
        <dbReference type="EMBL" id="ABD45397.1"/>
    </source>
</evidence>
<evidence type="ECO:0000259" key="10">
    <source>
        <dbReference type="PROSITE" id="PS50263"/>
    </source>
</evidence>
<dbReference type="STRING" id="205920.ECH_0178"/>
<dbReference type="GO" id="GO:0016410">
    <property type="term" value="F:N-acyltransferase activity"/>
    <property type="evidence" value="ECO:0007669"/>
    <property type="project" value="UniProtKB-UniRule"/>
</dbReference>
<evidence type="ECO:0000256" key="9">
    <source>
        <dbReference type="HAMAP-Rule" id="MF_01148"/>
    </source>
</evidence>
<feature type="transmembrane region" description="Helical" evidence="9">
    <location>
        <begin position="12"/>
        <end position="45"/>
    </location>
</feature>
<keyword evidence="8 9" id="KW-0012">Acyltransferase</keyword>
<dbReference type="EMBL" id="CP000236">
    <property type="protein sequence ID" value="ABD45397.1"/>
    <property type="molecule type" value="Genomic_DNA"/>
</dbReference>
<dbReference type="SUPFAM" id="SSF56317">
    <property type="entry name" value="Carbon-nitrogen hydrolase"/>
    <property type="match status" value="1"/>
</dbReference>
<feature type="transmembrane region" description="Helical" evidence="9">
    <location>
        <begin position="57"/>
        <end position="74"/>
    </location>
</feature>
<reference evidence="11 12" key="1">
    <citation type="journal article" date="2006" name="PLoS Genet.">
        <title>Comparative genomics of emerging human ehrlichiosis agents.</title>
        <authorList>
            <person name="Dunning Hotopp J.C."/>
            <person name="Lin M."/>
            <person name="Madupu R."/>
            <person name="Crabtree J."/>
            <person name="Angiuoli S.V."/>
            <person name="Eisen J.A."/>
            <person name="Seshadri R."/>
            <person name="Ren Q."/>
            <person name="Wu M."/>
            <person name="Utterback T.R."/>
            <person name="Smith S."/>
            <person name="Lewis M."/>
            <person name="Khouri H."/>
            <person name="Zhang C."/>
            <person name="Niu H."/>
            <person name="Lin Q."/>
            <person name="Ohashi N."/>
            <person name="Zhi N."/>
            <person name="Nelson W."/>
            <person name="Brinkac L.M."/>
            <person name="Dodson R.J."/>
            <person name="Rosovitz M.J."/>
            <person name="Sundaram J."/>
            <person name="Daugherty S.C."/>
            <person name="Davidsen T."/>
            <person name="Durkin A.S."/>
            <person name="Gwinn M."/>
            <person name="Haft D.H."/>
            <person name="Selengut J.D."/>
            <person name="Sullivan S.A."/>
            <person name="Zafar N."/>
            <person name="Zhou L."/>
            <person name="Benahmed F."/>
            <person name="Forberger H."/>
            <person name="Halpin R."/>
            <person name="Mulligan S."/>
            <person name="Robinson J."/>
            <person name="White O."/>
            <person name="Rikihisa Y."/>
            <person name="Tettelin H."/>
        </authorList>
    </citation>
    <scope>NUCLEOTIDE SEQUENCE [LARGE SCALE GENOMIC DNA]</scope>
    <source>
        <strain evidence="12">ATCC CRL-10679 / Arkansas</strain>
    </source>
</reference>
<accession>Q2GHT0</accession>
<keyword evidence="9" id="KW-0997">Cell inner membrane</keyword>
<organism evidence="11 12">
    <name type="scientific">Ehrlichia chaffeensis (strain ATCC CRL-10679 / Arkansas)</name>
    <dbReference type="NCBI Taxonomy" id="205920"/>
    <lineage>
        <taxon>Bacteria</taxon>
        <taxon>Pseudomonadati</taxon>
        <taxon>Pseudomonadota</taxon>
        <taxon>Alphaproteobacteria</taxon>
        <taxon>Rickettsiales</taxon>
        <taxon>Anaplasmataceae</taxon>
        <taxon>Ehrlichia</taxon>
    </lineage>
</organism>
<evidence type="ECO:0000256" key="2">
    <source>
        <dbReference type="ARBA" id="ARBA00010065"/>
    </source>
</evidence>
<keyword evidence="12" id="KW-1185">Reference proteome</keyword>
<dbReference type="Pfam" id="PF00795">
    <property type="entry name" value="CN_hydrolase"/>
    <property type="match status" value="1"/>
</dbReference>
<keyword evidence="5 9" id="KW-0812">Transmembrane</keyword>
<dbReference type="KEGG" id="ech:ECH_0178"/>
<dbReference type="Pfam" id="PF20154">
    <property type="entry name" value="LNT_N"/>
    <property type="match status" value="1"/>
</dbReference>
<dbReference type="AlphaFoldDB" id="Q2GHT0"/>
<comment type="subcellular location">
    <subcellularLocation>
        <location evidence="9">Cell inner membrane</location>
        <topology evidence="9">Multi-pass membrane protein</topology>
    </subcellularLocation>
    <subcellularLocation>
        <location evidence="1">Cell membrane</location>
        <topology evidence="1">Multi-pass membrane protein</topology>
    </subcellularLocation>
</comment>
<evidence type="ECO:0000256" key="4">
    <source>
        <dbReference type="ARBA" id="ARBA00022679"/>
    </source>
</evidence>
<evidence type="ECO:0000256" key="6">
    <source>
        <dbReference type="ARBA" id="ARBA00022989"/>
    </source>
</evidence>
<proteinExistence type="inferred from homology"/>
<feature type="domain" description="CN hydrolase" evidence="10">
    <location>
        <begin position="224"/>
        <end position="461"/>
    </location>
</feature>
<dbReference type="InterPro" id="IPR003010">
    <property type="entry name" value="C-N_Hydrolase"/>
</dbReference>
<dbReference type="PANTHER" id="PTHR38686:SF1">
    <property type="entry name" value="APOLIPOPROTEIN N-ACYLTRANSFERASE"/>
    <property type="match status" value="1"/>
</dbReference>
<dbReference type="Gene3D" id="3.60.110.10">
    <property type="entry name" value="Carbon-nitrogen hydrolase"/>
    <property type="match status" value="1"/>
</dbReference>
<dbReference type="GO" id="GO:0042158">
    <property type="term" value="P:lipoprotein biosynthetic process"/>
    <property type="evidence" value="ECO:0007669"/>
    <property type="project" value="UniProtKB-UniRule"/>
</dbReference>
<feature type="transmembrane region" description="Helical" evidence="9">
    <location>
        <begin position="186"/>
        <end position="203"/>
    </location>
</feature>
<dbReference type="HAMAP" id="MF_01148">
    <property type="entry name" value="Lnt"/>
    <property type="match status" value="1"/>
</dbReference>
<dbReference type="EC" id="2.3.1.269" evidence="9"/>
<comment type="function">
    <text evidence="9">Catalyzes the phospholipid dependent N-acylation of the N-terminal cysteine of apolipoprotein, the last step in lipoprotein maturation.</text>
</comment>
<dbReference type="RefSeq" id="WP_006010525.1">
    <property type="nucleotide sequence ID" value="NC_007799.1"/>
</dbReference>
<feature type="transmembrane region" description="Helical" evidence="9">
    <location>
        <begin position="159"/>
        <end position="179"/>
    </location>
</feature>
<evidence type="ECO:0000256" key="3">
    <source>
        <dbReference type="ARBA" id="ARBA00022475"/>
    </source>
</evidence>
<name>Q2GHT0_EHRCR</name>
<feature type="transmembrane region" description="Helical" evidence="9">
    <location>
        <begin position="118"/>
        <end position="139"/>
    </location>
</feature>
<sequence>MIEGDFYRKYNYTLAMILGVAGAISMAPFHMFIALLIAFSGFYIVLSQVKNTRQAFFCGWWFGFGYFTASSYWVNVPLIIQSKIFWPLIPLTLILSASLSLLFAAAAAISYTLNYKKLFGLITFSLSFTIASMLLGYIVPWNLFAYSWSFSIEMLQTASLIGTYGMEFLAIFCSTAAGVSIRDKSTLPCITALLILVSMFIYGNDRLSNNQEQKYNQKIAIRIVQGNTESHWDGNEEQEYDRFQTYLRLTSKYGLNSRTHVVWGENSFPFLTDTNSRSVQNYLKFIIPGFLIAGGTRFENNKFHNTLFVINDNGQIIDFYDKLHLVPFGEFIPSILKNLIPKSIANRLNYSPGTNKEKSISLNNQSPFIPLICYESIFSNEVTSRCTKGQWIINITNDGWFGISSQPYQHLEINRVRSIENGLPTIRAANNGISAVIDSYGRIINSLPIMTEGIIDSYLPYHISEGTIYSKHLNKFITIQFAIPIMLILVLLRFILSKFTS</sequence>
<dbReference type="Proteomes" id="UP000008320">
    <property type="component" value="Chromosome"/>
</dbReference>
<feature type="transmembrane region" description="Helical" evidence="9">
    <location>
        <begin position="86"/>
        <end position="111"/>
    </location>
</feature>
<dbReference type="HOGENOM" id="CLU_019563_3_1_5"/>
<comment type="similarity">
    <text evidence="2 9">Belongs to the CN hydrolase family. Apolipoprotein N-acyltransferase subfamily.</text>
</comment>
<comment type="catalytic activity">
    <reaction evidence="9">
        <text>N-terminal S-1,2-diacyl-sn-glyceryl-L-cysteinyl-[lipoprotein] + a glycerophospholipid = N-acyl-S-1,2-diacyl-sn-glyceryl-L-cysteinyl-[lipoprotein] + a 2-acyl-sn-glycero-3-phospholipid + H(+)</text>
        <dbReference type="Rhea" id="RHEA:48228"/>
        <dbReference type="Rhea" id="RHEA-COMP:14681"/>
        <dbReference type="Rhea" id="RHEA-COMP:14684"/>
        <dbReference type="ChEBI" id="CHEBI:15378"/>
        <dbReference type="ChEBI" id="CHEBI:136912"/>
        <dbReference type="ChEBI" id="CHEBI:140656"/>
        <dbReference type="ChEBI" id="CHEBI:140657"/>
        <dbReference type="ChEBI" id="CHEBI:140660"/>
        <dbReference type="EC" id="2.3.1.269"/>
    </reaction>
</comment>
<dbReference type="GO" id="GO:0005886">
    <property type="term" value="C:plasma membrane"/>
    <property type="evidence" value="ECO:0007669"/>
    <property type="project" value="UniProtKB-SubCell"/>
</dbReference>
<feature type="transmembrane region" description="Helical" evidence="9">
    <location>
        <begin position="476"/>
        <end position="496"/>
    </location>
</feature>
<dbReference type="InterPro" id="IPR004563">
    <property type="entry name" value="Apolipo_AcylTrfase"/>
</dbReference>
<gene>
    <name evidence="11" type="primary">cutE</name>
    <name evidence="9" type="synonym">lnt</name>
    <name evidence="11" type="ordered locus">ECH_0178</name>
</gene>
<dbReference type="UniPathway" id="UPA00666"/>
<evidence type="ECO:0000256" key="5">
    <source>
        <dbReference type="ARBA" id="ARBA00022692"/>
    </source>
</evidence>
<dbReference type="PROSITE" id="PS50263">
    <property type="entry name" value="CN_HYDROLASE"/>
    <property type="match status" value="1"/>
</dbReference>
<dbReference type="OrthoDB" id="9804277at2"/>
<dbReference type="NCBIfam" id="TIGR00546">
    <property type="entry name" value="lnt"/>
    <property type="match status" value="1"/>
</dbReference>
<dbReference type="eggNOG" id="COG0815">
    <property type="taxonomic scope" value="Bacteria"/>
</dbReference>
<evidence type="ECO:0000313" key="12">
    <source>
        <dbReference type="Proteomes" id="UP000008320"/>
    </source>
</evidence>
<evidence type="ECO:0000256" key="1">
    <source>
        <dbReference type="ARBA" id="ARBA00004651"/>
    </source>
</evidence>
<dbReference type="InterPro" id="IPR045378">
    <property type="entry name" value="LNT_N"/>
</dbReference>
<keyword evidence="7 9" id="KW-0472">Membrane</keyword>
<keyword evidence="3 9" id="KW-1003">Cell membrane</keyword>
<dbReference type="PANTHER" id="PTHR38686">
    <property type="entry name" value="APOLIPOPROTEIN N-ACYLTRANSFERASE"/>
    <property type="match status" value="1"/>
</dbReference>
<evidence type="ECO:0000256" key="8">
    <source>
        <dbReference type="ARBA" id="ARBA00023315"/>
    </source>
</evidence>
<protein>
    <recommendedName>
        <fullName evidence="9">Apolipoprotein N-acyltransferase</fullName>
        <shortName evidence="9">ALP N-acyltransferase</shortName>
        <ecNumber evidence="9">2.3.1.269</ecNumber>
    </recommendedName>
</protein>
<keyword evidence="6 9" id="KW-1133">Transmembrane helix</keyword>
<comment type="pathway">
    <text evidence="9">Protein modification; lipoprotein biosynthesis (N-acyl transfer).</text>
</comment>
<evidence type="ECO:0000256" key="7">
    <source>
        <dbReference type="ARBA" id="ARBA00023136"/>
    </source>
</evidence>